<dbReference type="InterPro" id="IPR029063">
    <property type="entry name" value="SAM-dependent_MTases_sf"/>
</dbReference>
<evidence type="ECO:0000313" key="3">
    <source>
        <dbReference type="Proteomes" id="UP000199701"/>
    </source>
</evidence>
<keyword evidence="2" id="KW-0489">Methyltransferase</keyword>
<name>A0A1I0RVR8_9FIRM</name>
<dbReference type="Proteomes" id="UP000199701">
    <property type="component" value="Unassembled WGS sequence"/>
</dbReference>
<organism evidence="2 3">
    <name type="scientific">[Clostridium] fimetarium</name>
    <dbReference type="NCBI Taxonomy" id="99656"/>
    <lineage>
        <taxon>Bacteria</taxon>
        <taxon>Bacillati</taxon>
        <taxon>Bacillota</taxon>
        <taxon>Clostridia</taxon>
        <taxon>Lachnospirales</taxon>
        <taxon>Lachnospiraceae</taxon>
    </lineage>
</organism>
<dbReference type="PANTHER" id="PTHR47739">
    <property type="entry name" value="TRNA1(VAL) (ADENINE(37)-N6)-METHYLTRANSFERASE"/>
    <property type="match status" value="1"/>
</dbReference>
<dbReference type="EMBL" id="FOJI01000026">
    <property type="protein sequence ID" value="SEW45618.1"/>
    <property type="molecule type" value="Genomic_DNA"/>
</dbReference>
<dbReference type="OrthoDB" id="9777257at2"/>
<protein>
    <submittedName>
        <fullName evidence="2">tRNA1(Val) A37 N6-methylase TrmN6</fullName>
    </submittedName>
</protein>
<keyword evidence="2" id="KW-0808">Transferase</keyword>
<reference evidence="2 3" key="1">
    <citation type="submission" date="2016-10" db="EMBL/GenBank/DDBJ databases">
        <authorList>
            <person name="de Groot N.N."/>
        </authorList>
    </citation>
    <scope>NUCLEOTIDE SEQUENCE [LARGE SCALE GENOMIC DNA]</scope>
    <source>
        <strain evidence="2 3">DSM 9179</strain>
    </source>
</reference>
<accession>A0A1I0RVR8</accession>
<dbReference type="Gene3D" id="3.40.50.150">
    <property type="entry name" value="Vaccinia Virus protein VP39"/>
    <property type="match status" value="1"/>
</dbReference>
<proteinExistence type="predicted"/>
<dbReference type="STRING" id="99656.SAMN05421659_12622"/>
<evidence type="ECO:0000259" key="1">
    <source>
        <dbReference type="Pfam" id="PF13847"/>
    </source>
</evidence>
<dbReference type="SUPFAM" id="SSF53335">
    <property type="entry name" value="S-adenosyl-L-methionine-dependent methyltransferases"/>
    <property type="match status" value="1"/>
</dbReference>
<gene>
    <name evidence="2" type="ORF">SAMN05421659_12622</name>
</gene>
<sequence>MELDLKENERLDDLQQNGYKIIQNSEIFCFGMDAVLLSSFAVAKEGYKVLDLGTGNGVIPILMEAKTKAAHFTGLEIQDINVDMAIRSVAFNGLENKIKIMLGDIKEASSIFGGASFDVVTSNPPYMNENHGLVNPDSYKAIARHEILCTLEDVIREASKVLKDKGKFYMVHRPQRMVEIFETLTKYKLEPKRIRLVHPYVDRAANMILIEAIKGANSLLKVEQPLIIYEREGIYTEELYKLYKWYE</sequence>
<dbReference type="PANTHER" id="PTHR47739:SF1">
    <property type="entry name" value="TRNA1(VAL) (ADENINE(37)-N6)-METHYLTRANSFERASE"/>
    <property type="match status" value="1"/>
</dbReference>
<dbReference type="GO" id="GO:0008168">
    <property type="term" value="F:methyltransferase activity"/>
    <property type="evidence" value="ECO:0007669"/>
    <property type="project" value="UniProtKB-KW"/>
</dbReference>
<dbReference type="GO" id="GO:0032259">
    <property type="term" value="P:methylation"/>
    <property type="evidence" value="ECO:0007669"/>
    <property type="project" value="UniProtKB-KW"/>
</dbReference>
<evidence type="ECO:0000313" key="2">
    <source>
        <dbReference type="EMBL" id="SEW45618.1"/>
    </source>
</evidence>
<dbReference type="AlphaFoldDB" id="A0A1I0RVR8"/>
<dbReference type="RefSeq" id="WP_092458084.1">
    <property type="nucleotide sequence ID" value="NZ_FOJI01000026.1"/>
</dbReference>
<dbReference type="InterPro" id="IPR050210">
    <property type="entry name" value="tRNA_Adenine-N(6)_MTase"/>
</dbReference>
<feature type="domain" description="Methyltransferase" evidence="1">
    <location>
        <begin position="44"/>
        <end position="172"/>
    </location>
</feature>
<dbReference type="Pfam" id="PF13847">
    <property type="entry name" value="Methyltransf_31"/>
    <property type="match status" value="1"/>
</dbReference>
<dbReference type="InterPro" id="IPR025714">
    <property type="entry name" value="Methyltranfer_dom"/>
</dbReference>
<dbReference type="CDD" id="cd02440">
    <property type="entry name" value="AdoMet_MTases"/>
    <property type="match status" value="1"/>
</dbReference>
<keyword evidence="3" id="KW-1185">Reference proteome</keyword>